<dbReference type="PROSITE" id="PS50076">
    <property type="entry name" value="DNAJ_2"/>
    <property type="match status" value="1"/>
</dbReference>
<accession>A0A7J5URR2</accession>
<evidence type="ECO:0000256" key="1">
    <source>
        <dbReference type="SAM" id="MobiDB-lite"/>
    </source>
</evidence>
<dbReference type="PANTHER" id="PTHR24074">
    <property type="entry name" value="CO-CHAPERONE PROTEIN DJLA"/>
    <property type="match status" value="1"/>
</dbReference>
<dbReference type="RefSeq" id="WP_152199644.1">
    <property type="nucleotide sequence ID" value="NZ_VUKF01000001.1"/>
</dbReference>
<dbReference type="PRINTS" id="PR00625">
    <property type="entry name" value="JDOMAIN"/>
</dbReference>
<reference evidence="3 4" key="1">
    <citation type="submission" date="2019-10" db="EMBL/GenBank/DDBJ databases">
        <title>Georgenia wutianyii sp. nov. and Georgenia yuyongxinii sp. nov. isolated from plateau pika (Ochotona curzoniae) in the Qinghai-Tibet plateau of China.</title>
        <authorList>
            <person name="Tian Z."/>
        </authorList>
    </citation>
    <scope>NUCLEOTIDE SEQUENCE [LARGE SCALE GENOMIC DNA]</scope>
    <source>
        <strain evidence="3 4">DSM 21501</strain>
    </source>
</reference>
<dbReference type="CDD" id="cd06257">
    <property type="entry name" value="DnaJ"/>
    <property type="match status" value="1"/>
</dbReference>
<dbReference type="Pfam" id="PF00226">
    <property type="entry name" value="DnaJ"/>
    <property type="match status" value="1"/>
</dbReference>
<comment type="caution">
    <text evidence="3">The sequence shown here is derived from an EMBL/GenBank/DDBJ whole genome shotgun (WGS) entry which is preliminary data.</text>
</comment>
<dbReference type="OrthoDB" id="166297at2"/>
<evidence type="ECO:0000313" key="4">
    <source>
        <dbReference type="Proteomes" id="UP000451860"/>
    </source>
</evidence>
<dbReference type="Gene3D" id="1.10.287.110">
    <property type="entry name" value="DnaJ domain"/>
    <property type="match status" value="1"/>
</dbReference>
<dbReference type="EMBL" id="WHJE01000017">
    <property type="protein sequence ID" value="KAE8765039.1"/>
    <property type="molecule type" value="Genomic_DNA"/>
</dbReference>
<evidence type="ECO:0000259" key="2">
    <source>
        <dbReference type="PROSITE" id="PS50076"/>
    </source>
</evidence>
<protein>
    <submittedName>
        <fullName evidence="3">DnaJ domain-containing protein</fullName>
    </submittedName>
</protein>
<dbReference type="SUPFAM" id="SSF46565">
    <property type="entry name" value="Chaperone J-domain"/>
    <property type="match status" value="1"/>
</dbReference>
<name>A0A7J5URR2_9MICO</name>
<proteinExistence type="predicted"/>
<dbReference type="AlphaFoldDB" id="A0A7J5URR2"/>
<dbReference type="Proteomes" id="UP000451860">
    <property type="component" value="Unassembled WGS sequence"/>
</dbReference>
<gene>
    <name evidence="3" type="ORF">GB883_06005</name>
</gene>
<feature type="domain" description="J" evidence="2">
    <location>
        <begin position="5"/>
        <end position="76"/>
    </location>
</feature>
<organism evidence="3 4">
    <name type="scientific">Georgenia thermotolerans</name>
    <dbReference type="NCBI Taxonomy" id="527326"/>
    <lineage>
        <taxon>Bacteria</taxon>
        <taxon>Bacillati</taxon>
        <taxon>Actinomycetota</taxon>
        <taxon>Actinomycetes</taxon>
        <taxon>Micrococcales</taxon>
        <taxon>Bogoriellaceae</taxon>
        <taxon>Georgenia</taxon>
    </lineage>
</organism>
<keyword evidence="4" id="KW-1185">Reference proteome</keyword>
<dbReference type="InterPro" id="IPR001623">
    <property type="entry name" value="DnaJ_domain"/>
</dbReference>
<dbReference type="InterPro" id="IPR050817">
    <property type="entry name" value="DjlA_DnaK_co-chaperone"/>
</dbReference>
<dbReference type="InterPro" id="IPR036869">
    <property type="entry name" value="J_dom_sf"/>
</dbReference>
<dbReference type="SMART" id="SM00271">
    <property type="entry name" value="DnaJ"/>
    <property type="match status" value="1"/>
</dbReference>
<sequence length="158" mass="17302">MSEQDPYEVLGVPPTATPEQISHAYRALVRRHHPDSRTAPGPGDAVGDHDRALRQVMAAYATLHDDVRRAAYDRDRRARDAAVAPTDSTVRAGAEVWTGAEIRVSTEVRAGAPMHPGIEIRVGPVHYEGDTPPSHRPGRRAAPAGLEDLIRALLWGWR</sequence>
<evidence type="ECO:0000313" key="3">
    <source>
        <dbReference type="EMBL" id="KAE8765039.1"/>
    </source>
</evidence>
<feature type="region of interest" description="Disordered" evidence="1">
    <location>
        <begin position="29"/>
        <end position="48"/>
    </location>
</feature>